<evidence type="ECO:0000313" key="2">
    <source>
        <dbReference type="Proteomes" id="UP000204387"/>
    </source>
</evidence>
<accession>A0A0H3UCW9</accession>
<protein>
    <submittedName>
        <fullName evidence="1">Uncharacterized protein</fullName>
    </submittedName>
</protein>
<sequence>MREELMNNIITVALDDTANKSEVVRKMIQGNFEGKIFRAVNVKADGSIREYRALLNVKKHVKGAGSTTAHKENLMTIYDMGKASELGAEGIVKEGAPYRSFNLETTLMLSFTSGSKTITYLFTDAATVSAIKDSTIKAGVVAAAKASSMAANILAKVLG</sequence>
<dbReference type="RefSeq" id="YP_009204908.1">
    <property type="nucleotide sequence ID" value="NC_028872.1"/>
</dbReference>
<dbReference type="EMBL" id="KM092515">
    <property type="protein sequence ID" value="AIK67816.1"/>
    <property type="molecule type" value="Genomic_DNA"/>
</dbReference>
<gene>
    <name evidence="1" type="ORF">HY02_005</name>
</gene>
<keyword evidence="2" id="KW-1185">Reference proteome</keyword>
<dbReference type="GeneID" id="26631538"/>
<dbReference type="Proteomes" id="UP000204387">
    <property type="component" value="Segment"/>
</dbReference>
<name>A0A0H3UCW9_9CAUD</name>
<reference evidence="1 2" key="1">
    <citation type="submission" date="2014-07" db="EMBL/GenBank/DDBJ databases">
        <title>Complete Genome Sequence of E. coli O157:H7 Bacteriophage HY02.</title>
        <authorList>
            <person name="Lee J.-H."/>
            <person name="Lee D.H."/>
            <person name="Lee H."/>
            <person name="Park E.A."/>
            <person name="Ryu S."/>
        </authorList>
    </citation>
    <scope>NUCLEOTIDE SEQUENCE [LARGE SCALE GENOMIC DNA]</scope>
</reference>
<evidence type="ECO:0000313" key="1">
    <source>
        <dbReference type="EMBL" id="AIK67816.1"/>
    </source>
</evidence>
<dbReference type="KEGG" id="vg:26631538"/>
<organism evidence="1 2">
    <name type="scientific">Escherichia phage HY02</name>
    <dbReference type="NCBI Taxonomy" id="1527531"/>
    <lineage>
        <taxon>Viruses</taxon>
        <taxon>Duplodnaviria</taxon>
        <taxon>Heunggongvirae</taxon>
        <taxon>Uroviricota</taxon>
        <taxon>Caudoviricetes</taxon>
        <taxon>Andersonviridae</taxon>
        <taxon>Ounavirinae</taxon>
        <taxon>Felixounavirus</taxon>
        <taxon>Felixounavirus HY02</taxon>
    </lineage>
</organism>
<dbReference type="OrthoDB" id="13704at10239"/>
<proteinExistence type="predicted"/>